<evidence type="ECO:0000256" key="2">
    <source>
        <dbReference type="ARBA" id="ARBA00002752"/>
    </source>
</evidence>
<dbReference type="OrthoDB" id="5002379at2"/>
<comment type="function">
    <text evidence="2">Catalyzes the oxidative ring opening of 3-hydroxyanthranilate to 2-amino-3-carboxymuconate semialdehyde, which spontaneously cyclizes to quinolinate.</text>
</comment>
<protein>
    <submittedName>
        <fullName evidence="8">3-hydroxybutyryl-CoA dehydratase</fullName>
    </submittedName>
</protein>
<dbReference type="Proteomes" id="UP000052023">
    <property type="component" value="Unassembled WGS sequence"/>
</dbReference>
<name>A0A0R3MS87_9BRAD</name>
<reference evidence="8 9" key="1">
    <citation type="submission" date="2014-03" db="EMBL/GenBank/DDBJ databases">
        <title>Bradyrhizobium valentinum sp. nov., isolated from effective nodules of Lupinus mariae-josephae, a lupine endemic of basic-lime soils in Eastern Spain.</title>
        <authorList>
            <person name="Duran D."/>
            <person name="Rey L."/>
            <person name="Navarro A."/>
            <person name="Busquets A."/>
            <person name="Imperial J."/>
            <person name="Ruiz-Argueso T."/>
        </authorList>
    </citation>
    <scope>NUCLEOTIDE SEQUENCE [LARGE SCALE GENOMIC DNA]</scope>
    <source>
        <strain evidence="8 9">Ro19</strain>
    </source>
</reference>
<dbReference type="CDD" id="cd06123">
    <property type="entry name" value="cupin_HAO"/>
    <property type="match status" value="1"/>
</dbReference>
<evidence type="ECO:0000256" key="7">
    <source>
        <dbReference type="ARBA" id="ARBA00023004"/>
    </source>
</evidence>
<gene>
    <name evidence="8" type="ORF">CQ13_28325</name>
</gene>
<keyword evidence="6" id="KW-0560">Oxidoreductase</keyword>
<dbReference type="InterPro" id="IPR014710">
    <property type="entry name" value="RmlC-like_jellyroll"/>
</dbReference>
<evidence type="ECO:0000313" key="9">
    <source>
        <dbReference type="Proteomes" id="UP000052023"/>
    </source>
</evidence>
<evidence type="ECO:0000256" key="3">
    <source>
        <dbReference type="ARBA" id="ARBA00022642"/>
    </source>
</evidence>
<sequence length="169" mass="19815">MFPPRLVKLEEVTNRLRDTQKRVEVLWQEPESLAFVARGREYRSEFHVNDSDEFTYMIKNTMNLHYRTPEGREEIIVIPEGSVNFMPAGTPHSPRFPLDAFALIVERGRRQNEIDKFQWFCPKCDGLLHEEQFVVADYRADPVSQAYRNFFESEKARTCNACGNVMPKP</sequence>
<dbReference type="Gene3D" id="2.60.120.10">
    <property type="entry name" value="Jelly Rolls"/>
    <property type="match status" value="1"/>
</dbReference>
<dbReference type="SUPFAM" id="SSF51182">
    <property type="entry name" value="RmlC-like cupins"/>
    <property type="match status" value="1"/>
</dbReference>
<dbReference type="PANTHER" id="PTHR15497:SF1">
    <property type="entry name" value="3-HYDROXYANTHRANILATE 3,4-DIOXYGENASE"/>
    <property type="match status" value="1"/>
</dbReference>
<dbReference type="PANTHER" id="PTHR15497">
    <property type="entry name" value="3-HYDROXYANTHRANILATE 3,4-DIOXYGENASE"/>
    <property type="match status" value="1"/>
</dbReference>
<dbReference type="GO" id="GO:0019363">
    <property type="term" value="P:pyridine nucleotide biosynthetic process"/>
    <property type="evidence" value="ECO:0007669"/>
    <property type="project" value="UniProtKB-KW"/>
</dbReference>
<accession>A0A0R3MS87</accession>
<organism evidence="8 9">
    <name type="scientific">Bradyrhizobium retamae</name>
    <dbReference type="NCBI Taxonomy" id="1300035"/>
    <lineage>
        <taxon>Bacteria</taxon>
        <taxon>Pseudomonadati</taxon>
        <taxon>Pseudomonadota</taxon>
        <taxon>Alphaproteobacteria</taxon>
        <taxon>Hyphomicrobiales</taxon>
        <taxon>Nitrobacteraceae</taxon>
        <taxon>Bradyrhizobium</taxon>
    </lineage>
</organism>
<dbReference type="AlphaFoldDB" id="A0A0R3MS87"/>
<evidence type="ECO:0000256" key="6">
    <source>
        <dbReference type="ARBA" id="ARBA00023002"/>
    </source>
</evidence>
<keyword evidence="4" id="KW-0479">Metal-binding</keyword>
<dbReference type="GO" id="GO:0000334">
    <property type="term" value="F:3-hydroxyanthranilate 3,4-dioxygenase activity"/>
    <property type="evidence" value="ECO:0007669"/>
    <property type="project" value="InterPro"/>
</dbReference>
<dbReference type="GO" id="GO:0005506">
    <property type="term" value="F:iron ion binding"/>
    <property type="evidence" value="ECO:0007669"/>
    <property type="project" value="InterPro"/>
</dbReference>
<dbReference type="Pfam" id="PF06052">
    <property type="entry name" value="3-HAO"/>
    <property type="match status" value="1"/>
</dbReference>
<evidence type="ECO:0000256" key="1">
    <source>
        <dbReference type="ARBA" id="ARBA00001954"/>
    </source>
</evidence>
<dbReference type="InterPro" id="IPR011051">
    <property type="entry name" value="RmlC_Cupin_sf"/>
</dbReference>
<evidence type="ECO:0000256" key="5">
    <source>
        <dbReference type="ARBA" id="ARBA00022964"/>
    </source>
</evidence>
<evidence type="ECO:0000256" key="4">
    <source>
        <dbReference type="ARBA" id="ARBA00022723"/>
    </source>
</evidence>
<evidence type="ECO:0000313" key="8">
    <source>
        <dbReference type="EMBL" id="KRR22698.1"/>
    </source>
</evidence>
<dbReference type="InterPro" id="IPR010329">
    <property type="entry name" value="3hydroanth_dOase"/>
</dbReference>
<proteinExistence type="predicted"/>
<keyword evidence="3" id="KW-0662">Pyridine nucleotide biosynthesis</keyword>
<keyword evidence="9" id="KW-1185">Reference proteome</keyword>
<comment type="cofactor">
    <cofactor evidence="1">
        <name>Fe(2+)</name>
        <dbReference type="ChEBI" id="CHEBI:29033"/>
    </cofactor>
</comment>
<dbReference type="EMBL" id="LLYA01000162">
    <property type="protein sequence ID" value="KRR22698.1"/>
    <property type="molecule type" value="Genomic_DNA"/>
</dbReference>
<comment type="caution">
    <text evidence="8">The sequence shown here is derived from an EMBL/GenBank/DDBJ whole genome shotgun (WGS) entry which is preliminary data.</text>
</comment>
<dbReference type="RefSeq" id="WP_057845076.1">
    <property type="nucleotide sequence ID" value="NZ_LLYA01000162.1"/>
</dbReference>
<keyword evidence="5" id="KW-0223">Dioxygenase</keyword>
<keyword evidence="7" id="KW-0408">Iron</keyword>